<keyword evidence="2" id="KW-0812">Transmembrane</keyword>
<evidence type="ECO:0000256" key="2">
    <source>
        <dbReference type="SAM" id="Phobius"/>
    </source>
</evidence>
<keyword evidence="2" id="KW-0472">Membrane</keyword>
<feature type="compositionally biased region" description="Basic and acidic residues" evidence="1">
    <location>
        <begin position="268"/>
        <end position="300"/>
    </location>
</feature>
<feature type="transmembrane region" description="Helical" evidence="2">
    <location>
        <begin position="325"/>
        <end position="347"/>
    </location>
</feature>
<dbReference type="EMBL" id="CP103423">
    <property type="protein sequence ID" value="UWD34544.1"/>
    <property type="molecule type" value="Genomic_DNA"/>
</dbReference>
<keyword evidence="4" id="KW-1185">Reference proteome</keyword>
<evidence type="ECO:0000256" key="1">
    <source>
        <dbReference type="SAM" id="MobiDB-lite"/>
    </source>
</evidence>
<proteinExistence type="predicted"/>
<evidence type="ECO:0000313" key="4">
    <source>
        <dbReference type="Proteomes" id="UP001058364"/>
    </source>
</evidence>
<dbReference type="RefSeq" id="WP_027123270.1">
    <property type="nucleotide sequence ID" value="NZ_CP103423.1"/>
</dbReference>
<accession>A0ABY5TW34</accession>
<protein>
    <submittedName>
        <fullName evidence="3">Uncharacterized protein</fullName>
    </submittedName>
</protein>
<reference evidence="3" key="1">
    <citation type="submission" date="2022-08" db="EMBL/GenBank/DDBJ databases">
        <title>Complete genome sequence of Mycoplasma molare type strain H 542.</title>
        <authorList>
            <person name="Spergser J."/>
        </authorList>
    </citation>
    <scope>NUCLEOTIDE SEQUENCE</scope>
    <source>
        <strain evidence="3">H 542</strain>
    </source>
</reference>
<evidence type="ECO:0000313" key="3">
    <source>
        <dbReference type="EMBL" id="UWD34544.1"/>
    </source>
</evidence>
<feature type="region of interest" description="Disordered" evidence="1">
    <location>
        <begin position="261"/>
        <end position="316"/>
    </location>
</feature>
<sequence>MKNLLSFLKTTLLLSQPISVVYNTENTVVSYDKNSQNIHNEEYFATFLNSFNPPDRYKEFKELSYFYKYYEFFAKNMSRSMSIDYEILKRILETNDEVEELPFSKYIDSFPNLKNYENNFQDFELSWSSFFPLFKKEKFNYLEYLTNFLKTTVNDENNFQNKIKREKVFSEYITKQTEDQLLLRVVLLEFEALKYLNEHKDDEKVVQLVSKIINITTGTNPSSLTLNSTLNEFRPIITELRTHLNKNIVEDIYQEIKLNFPPEEVEPKEETTHAVPEEKNDGSKENPETPEEKNREKENTEISDPNSNNKEKEEIKQTNKPFKNIMIGITASLISIVSLVTISFFILKKRKRK</sequence>
<dbReference type="Proteomes" id="UP001058364">
    <property type="component" value="Chromosome"/>
</dbReference>
<name>A0ABY5TW34_9BACT</name>
<organism evidence="3 4">
    <name type="scientific">Mesomycoplasma molare</name>
    <dbReference type="NCBI Taxonomy" id="171288"/>
    <lineage>
        <taxon>Bacteria</taxon>
        <taxon>Bacillati</taxon>
        <taxon>Mycoplasmatota</taxon>
        <taxon>Mycoplasmoidales</taxon>
        <taxon>Metamycoplasmataceae</taxon>
        <taxon>Mesomycoplasma</taxon>
    </lineage>
</organism>
<keyword evidence="2" id="KW-1133">Transmembrane helix</keyword>
<gene>
    <name evidence="3" type="ORF">NX772_01810</name>
</gene>